<keyword evidence="1" id="KW-1133">Transmembrane helix</keyword>
<dbReference type="Pfam" id="PF03938">
    <property type="entry name" value="OmpH"/>
    <property type="match status" value="1"/>
</dbReference>
<reference evidence="2" key="1">
    <citation type="submission" date="2023-07" db="EMBL/GenBank/DDBJ databases">
        <title>Two novel species in the genus Flavivirga.</title>
        <authorList>
            <person name="Kwon K."/>
        </authorList>
    </citation>
    <scope>NUCLEOTIDE SEQUENCE</scope>
    <source>
        <strain evidence="2">KACC 14157</strain>
    </source>
</reference>
<dbReference type="Proteomes" id="UP001176891">
    <property type="component" value="Unassembled WGS sequence"/>
</dbReference>
<dbReference type="EMBL" id="JAUOEM010000005">
    <property type="protein sequence ID" value="MDO5988874.1"/>
    <property type="molecule type" value="Genomic_DNA"/>
</dbReference>
<name>A0ABT8X4P3_9FLAO</name>
<dbReference type="RefSeq" id="WP_303283526.1">
    <property type="nucleotide sequence ID" value="NZ_BAABCZ010000004.1"/>
</dbReference>
<accession>A0ABT8X4P3</accession>
<proteinExistence type="predicted"/>
<evidence type="ECO:0000313" key="3">
    <source>
        <dbReference type="Proteomes" id="UP001176891"/>
    </source>
</evidence>
<keyword evidence="1" id="KW-0812">Transmembrane</keyword>
<dbReference type="Gene3D" id="3.30.910.20">
    <property type="entry name" value="Skp domain"/>
    <property type="match status" value="1"/>
</dbReference>
<evidence type="ECO:0000256" key="1">
    <source>
        <dbReference type="SAM" id="Phobius"/>
    </source>
</evidence>
<organism evidence="2 3">
    <name type="scientific">Flavivirga amylovorans</name>
    <dbReference type="NCBI Taxonomy" id="870486"/>
    <lineage>
        <taxon>Bacteria</taxon>
        <taxon>Pseudomonadati</taxon>
        <taxon>Bacteroidota</taxon>
        <taxon>Flavobacteriia</taxon>
        <taxon>Flavobacteriales</taxon>
        <taxon>Flavobacteriaceae</taxon>
        <taxon>Flavivirga</taxon>
    </lineage>
</organism>
<comment type="caution">
    <text evidence="2">The sequence shown here is derived from an EMBL/GenBank/DDBJ whole genome shotgun (WGS) entry which is preliminary data.</text>
</comment>
<dbReference type="SUPFAM" id="SSF111384">
    <property type="entry name" value="OmpH-like"/>
    <property type="match status" value="1"/>
</dbReference>
<sequence length="169" mass="19675">MTNFNRLTLSNTILIVIIIIITLINFSQFNNQKDIVYIDNIKLFNGFNMTKDIKVVEDAKIRKKGKELDSLYAIFQTIKDKENNNFKSLQQQIAYKSKAFQELQDNYSHNLSENVWNRLNNYIKEYAETNNLKIILGTSGNGNVMFAQESIDITNQILEYSNIKYEGNN</sequence>
<evidence type="ECO:0000313" key="2">
    <source>
        <dbReference type="EMBL" id="MDO5988874.1"/>
    </source>
</evidence>
<dbReference type="SMART" id="SM00935">
    <property type="entry name" value="OmpH"/>
    <property type="match status" value="1"/>
</dbReference>
<keyword evidence="1" id="KW-0472">Membrane</keyword>
<dbReference type="InterPro" id="IPR005632">
    <property type="entry name" value="Chaperone_Skp"/>
</dbReference>
<gene>
    <name evidence="2" type="ORF">Q4Q39_15795</name>
</gene>
<dbReference type="InterPro" id="IPR024930">
    <property type="entry name" value="Skp_dom_sf"/>
</dbReference>
<feature type="transmembrane region" description="Helical" evidence="1">
    <location>
        <begin position="7"/>
        <end position="26"/>
    </location>
</feature>
<keyword evidence="3" id="KW-1185">Reference proteome</keyword>
<protein>
    <submittedName>
        <fullName evidence="2">OmpH family outer membrane protein</fullName>
    </submittedName>
</protein>